<evidence type="ECO:0000313" key="2">
    <source>
        <dbReference type="EMBL" id="QPI16791.1"/>
    </source>
</evidence>
<protein>
    <submittedName>
        <fullName evidence="2">Uncharacterized protein</fullName>
    </submittedName>
</protein>
<feature type="transmembrane region" description="Helical" evidence="1">
    <location>
        <begin position="6"/>
        <end position="22"/>
    </location>
</feature>
<name>A0A7S9SVG7_9VIRU</name>
<proteinExistence type="predicted"/>
<evidence type="ECO:0000256" key="1">
    <source>
        <dbReference type="SAM" id="Phobius"/>
    </source>
</evidence>
<keyword evidence="1" id="KW-1133">Transmembrane helix</keyword>
<keyword evidence="1" id="KW-0812">Transmembrane</keyword>
<keyword evidence="1" id="KW-0472">Membrane</keyword>
<accession>A0A7S9SVG7</accession>
<gene>
    <name evidence="2" type="ORF">NIOZUU159_00286</name>
</gene>
<sequence>MYDYLYLLVITLILYASLYYIFTDEFSIYQTDANHFDFDLLYKRQPVVINDKIKDINELLYNWFSSNIIKNNLIIADSWQRNKYKYLLIYSKESCEVTLCNPKTSNVNGMPDASAEISTIKLNNMALIIPFKWYYHISSKDVELYGIHDYITYMIGMF</sequence>
<organism evidence="2">
    <name type="scientific">Virus NIOZ-UU159</name>
    <dbReference type="NCBI Taxonomy" id="2763270"/>
    <lineage>
        <taxon>Viruses</taxon>
    </lineage>
</organism>
<reference evidence="2" key="1">
    <citation type="submission" date="2020-08" db="EMBL/GenBank/DDBJ databases">
        <title>Bridging the membrane lipid divide: bacteria of the FCB group superphylum have the potential to synthesize archaeal ether lipids.</title>
        <authorList>
            <person name="Villanueva L."/>
            <person name="von Meijenfeldt F.A.B."/>
            <person name="Westbye A.B."/>
            <person name="Yadav S."/>
            <person name="Hopmans E.C."/>
            <person name="Dutilh B.E."/>
            <person name="Sinninghe Damste J.S."/>
        </authorList>
    </citation>
    <scope>NUCLEOTIDE SEQUENCE</scope>
    <source>
        <strain evidence="2">NIOZ-UU159</strain>
    </source>
</reference>
<dbReference type="EMBL" id="MW030604">
    <property type="protein sequence ID" value="QPI16791.1"/>
    <property type="molecule type" value="Genomic_DNA"/>
</dbReference>